<dbReference type="EMBL" id="GBXM01030212">
    <property type="protein sequence ID" value="JAH78365.1"/>
    <property type="molecule type" value="Transcribed_RNA"/>
</dbReference>
<name>A0A0E9VLU6_ANGAN</name>
<sequence>MLTNTKFVQQYQLKLARLDYLNVTHFSFMF</sequence>
<reference evidence="1" key="1">
    <citation type="submission" date="2014-11" db="EMBL/GenBank/DDBJ databases">
        <authorList>
            <person name="Amaro Gonzalez C."/>
        </authorList>
    </citation>
    <scope>NUCLEOTIDE SEQUENCE</scope>
</reference>
<proteinExistence type="predicted"/>
<organism evidence="1">
    <name type="scientific">Anguilla anguilla</name>
    <name type="common">European freshwater eel</name>
    <name type="synonym">Muraena anguilla</name>
    <dbReference type="NCBI Taxonomy" id="7936"/>
    <lineage>
        <taxon>Eukaryota</taxon>
        <taxon>Metazoa</taxon>
        <taxon>Chordata</taxon>
        <taxon>Craniata</taxon>
        <taxon>Vertebrata</taxon>
        <taxon>Euteleostomi</taxon>
        <taxon>Actinopterygii</taxon>
        <taxon>Neopterygii</taxon>
        <taxon>Teleostei</taxon>
        <taxon>Anguilliformes</taxon>
        <taxon>Anguillidae</taxon>
        <taxon>Anguilla</taxon>
    </lineage>
</organism>
<reference evidence="1" key="2">
    <citation type="journal article" date="2015" name="Fish Shellfish Immunol.">
        <title>Early steps in the European eel (Anguilla anguilla)-Vibrio vulnificus interaction in the gills: Role of the RtxA13 toxin.</title>
        <authorList>
            <person name="Callol A."/>
            <person name="Pajuelo D."/>
            <person name="Ebbesson L."/>
            <person name="Teles M."/>
            <person name="MacKenzie S."/>
            <person name="Amaro C."/>
        </authorList>
    </citation>
    <scope>NUCLEOTIDE SEQUENCE</scope>
</reference>
<protein>
    <submittedName>
        <fullName evidence="1">Uncharacterized protein</fullName>
    </submittedName>
</protein>
<evidence type="ECO:0000313" key="1">
    <source>
        <dbReference type="EMBL" id="JAH78365.1"/>
    </source>
</evidence>
<dbReference type="AlphaFoldDB" id="A0A0E9VLU6"/>
<accession>A0A0E9VLU6</accession>